<evidence type="ECO:0000313" key="4">
    <source>
        <dbReference type="Proteomes" id="UP000051802"/>
    </source>
</evidence>
<evidence type="ECO:0000313" key="3">
    <source>
        <dbReference type="EMBL" id="KRG38416.1"/>
    </source>
</evidence>
<keyword evidence="4" id="KW-1185">Reference proteome</keyword>
<reference evidence="3 4" key="1">
    <citation type="submission" date="2015-10" db="EMBL/GenBank/DDBJ databases">
        <title>Genome sequencing and analysis of members of genus Stenotrophomonas.</title>
        <authorList>
            <person name="Patil P.P."/>
            <person name="Midha S."/>
            <person name="Patil P.B."/>
        </authorList>
    </citation>
    <scope>NUCLEOTIDE SEQUENCE [LARGE SCALE GENOMIC DNA]</scope>
    <source>
        <strain evidence="3 4">JCM 16536</strain>
    </source>
</reference>
<organism evidence="3 4">
    <name type="scientific">Stenotrophomonas panacihumi</name>
    <dbReference type="NCBI Taxonomy" id="676599"/>
    <lineage>
        <taxon>Bacteria</taxon>
        <taxon>Pseudomonadati</taxon>
        <taxon>Pseudomonadota</taxon>
        <taxon>Gammaproteobacteria</taxon>
        <taxon>Lysobacterales</taxon>
        <taxon>Lysobacteraceae</taxon>
        <taxon>Stenotrophomonas</taxon>
    </lineage>
</organism>
<feature type="signal peptide" evidence="2">
    <location>
        <begin position="1"/>
        <end position="21"/>
    </location>
</feature>
<feature type="chain" id="PRO_5006390074" description="Secreted protein" evidence="2">
    <location>
        <begin position="22"/>
        <end position="93"/>
    </location>
</feature>
<comment type="caution">
    <text evidence="3">The sequence shown here is derived from an EMBL/GenBank/DDBJ whole genome shotgun (WGS) entry which is preliminary data.</text>
</comment>
<sequence length="93" mass="9591">MSTMRRSACLLLLLTPAVAWASGGMAAADHGTCVTPGSAAHGPAPDVVPVPPSHSPGHRPTTITPSGGGDDSELLPPRGRMPKWHSFLPGMFR</sequence>
<name>A0A0Q9ZZP1_9GAMM</name>
<evidence type="ECO:0000256" key="2">
    <source>
        <dbReference type="SAM" id="SignalP"/>
    </source>
</evidence>
<gene>
    <name evidence="3" type="ORF">ARC20_01800</name>
</gene>
<protein>
    <recommendedName>
        <fullName evidence="5">Secreted protein</fullName>
    </recommendedName>
</protein>
<evidence type="ECO:0000256" key="1">
    <source>
        <dbReference type="SAM" id="MobiDB-lite"/>
    </source>
</evidence>
<dbReference type="OrthoDB" id="5988501at2"/>
<dbReference type="EMBL" id="LLXU01000120">
    <property type="protein sequence ID" value="KRG38416.1"/>
    <property type="molecule type" value="Genomic_DNA"/>
</dbReference>
<accession>A0A0Q9ZZP1</accession>
<dbReference type="STRING" id="676599.ARC20_01800"/>
<feature type="region of interest" description="Disordered" evidence="1">
    <location>
        <begin position="37"/>
        <end position="93"/>
    </location>
</feature>
<evidence type="ECO:0008006" key="5">
    <source>
        <dbReference type="Google" id="ProtNLM"/>
    </source>
</evidence>
<keyword evidence="2" id="KW-0732">Signal</keyword>
<dbReference type="AlphaFoldDB" id="A0A0Q9ZZP1"/>
<proteinExistence type="predicted"/>
<dbReference type="Proteomes" id="UP000051802">
    <property type="component" value="Unassembled WGS sequence"/>
</dbReference>